<dbReference type="Proteomes" id="UP001470230">
    <property type="component" value="Unassembled WGS sequence"/>
</dbReference>
<feature type="compositionally biased region" description="Low complexity" evidence="2">
    <location>
        <begin position="209"/>
        <end position="223"/>
    </location>
</feature>
<dbReference type="PANTHER" id="PTHR47026">
    <property type="entry name" value="PIGMENTOSA GTPASE REGULATOR-LIKE PROTEIN, PUTATIVE-RELATED"/>
    <property type="match status" value="1"/>
</dbReference>
<feature type="compositionally biased region" description="Polar residues" evidence="2">
    <location>
        <begin position="262"/>
        <end position="272"/>
    </location>
</feature>
<keyword evidence="4" id="KW-1185">Reference proteome</keyword>
<feature type="compositionally biased region" description="Acidic residues" evidence="2">
    <location>
        <begin position="234"/>
        <end position="248"/>
    </location>
</feature>
<accession>A0ABR2IPF2</accession>
<feature type="coiled-coil region" evidence="1">
    <location>
        <begin position="367"/>
        <end position="409"/>
    </location>
</feature>
<dbReference type="PANTHER" id="PTHR47026:SF2">
    <property type="entry name" value="FLAGELLAR ASSOCIATED PROTEIN"/>
    <property type="match status" value="1"/>
</dbReference>
<evidence type="ECO:0000313" key="3">
    <source>
        <dbReference type="EMBL" id="KAK8866364.1"/>
    </source>
</evidence>
<feature type="compositionally biased region" description="Basic and acidic residues" evidence="2">
    <location>
        <begin position="47"/>
        <end position="61"/>
    </location>
</feature>
<organism evidence="3 4">
    <name type="scientific">Tritrichomonas musculus</name>
    <dbReference type="NCBI Taxonomy" id="1915356"/>
    <lineage>
        <taxon>Eukaryota</taxon>
        <taxon>Metamonada</taxon>
        <taxon>Parabasalia</taxon>
        <taxon>Tritrichomonadida</taxon>
        <taxon>Tritrichomonadidae</taxon>
        <taxon>Tritrichomonas</taxon>
    </lineage>
</organism>
<feature type="region of interest" description="Disordered" evidence="2">
    <location>
        <begin position="1"/>
        <end position="288"/>
    </location>
</feature>
<sequence length="590" mass="67003">MTDSNEEPASLDQVKQIASSLFGGEAENNEESKPSEEQNDDTPGGTENKDDTAADDNASKNEDDENNSNKGENDSQDNAEEKEETKESTEETEKESDAQDESKLEDQVSGLAGTLTSNEEKKEETESQGEKSGAEESQENKDDDENKEKTETEGETEKSETEKSETEKSETEKTETEKSETEKSETEKSETGAESEKEKTESENKEGLDSTLTSTLGDLAGTLVGENENKNEENETENEAENNNEDENSSAPVQEPSERKSATSPRRSTRNYYEQPVPESNYSDEELKQALDGLIKNNKAPENDMIPALRRYIESEMTEAALNQKYEYGVQLEKAVNTLNQITATDPKAILSETRRRESEERHATAKENYDKSVKEWEERISDYRKEQQKRISDLEEEHKRQMNEFEEQWSKPENMLEYNKPSPQLIRLRTTEQNLALQKNFERAKEVKAQADRLLREEQAEAQRRAVADMRLAYEAMDQRQRREMQCLLQHTQSTIESMERERDKCIVPMSQIVKRHKENSRPKTVRGSGARGLSETARNSPRPIRTKITATTIKPAIGLGINGIDVKQYIKPRKSTTMSHTPPGSPKK</sequence>
<feature type="compositionally biased region" description="Basic and acidic residues" evidence="2">
    <location>
        <begin position="83"/>
        <end position="106"/>
    </location>
</feature>
<evidence type="ECO:0000313" key="4">
    <source>
        <dbReference type="Proteomes" id="UP001470230"/>
    </source>
</evidence>
<keyword evidence="1" id="KW-0175">Coiled coil</keyword>
<reference evidence="3 4" key="1">
    <citation type="submission" date="2024-04" db="EMBL/GenBank/DDBJ databases">
        <title>Tritrichomonas musculus Genome.</title>
        <authorList>
            <person name="Alves-Ferreira E."/>
            <person name="Grigg M."/>
            <person name="Lorenzi H."/>
            <person name="Galac M."/>
        </authorList>
    </citation>
    <scope>NUCLEOTIDE SEQUENCE [LARGE SCALE GENOMIC DNA]</scope>
    <source>
        <strain evidence="3 4">EAF2021</strain>
    </source>
</reference>
<gene>
    <name evidence="3" type="ORF">M9Y10_009326</name>
</gene>
<feature type="compositionally biased region" description="Basic and acidic residues" evidence="2">
    <location>
        <begin position="118"/>
        <end position="208"/>
    </location>
</feature>
<feature type="region of interest" description="Disordered" evidence="2">
    <location>
        <begin position="518"/>
        <end position="543"/>
    </location>
</feature>
<evidence type="ECO:0000256" key="1">
    <source>
        <dbReference type="SAM" id="Coils"/>
    </source>
</evidence>
<name>A0ABR2IPF2_9EUKA</name>
<proteinExistence type="predicted"/>
<comment type="caution">
    <text evidence="3">The sequence shown here is derived from an EMBL/GenBank/DDBJ whole genome shotgun (WGS) entry which is preliminary data.</text>
</comment>
<dbReference type="EMBL" id="JAPFFF010000015">
    <property type="protein sequence ID" value="KAK8866364.1"/>
    <property type="molecule type" value="Genomic_DNA"/>
</dbReference>
<protein>
    <submittedName>
        <fullName evidence="3">Uncharacterized protein</fullName>
    </submittedName>
</protein>
<evidence type="ECO:0000256" key="2">
    <source>
        <dbReference type="SAM" id="MobiDB-lite"/>
    </source>
</evidence>
<feature type="coiled-coil region" evidence="1">
    <location>
        <begin position="438"/>
        <end position="503"/>
    </location>
</feature>